<dbReference type="Gene3D" id="3.40.50.150">
    <property type="entry name" value="Vaccinia Virus protein VP39"/>
    <property type="match status" value="1"/>
</dbReference>
<keyword evidence="1" id="KW-0489">Methyltransferase</keyword>
<evidence type="ECO:0000256" key="3">
    <source>
        <dbReference type="ARBA" id="ARBA00022691"/>
    </source>
</evidence>
<dbReference type="Proteomes" id="UP000825933">
    <property type="component" value="Unassembled WGS sequence"/>
</dbReference>
<evidence type="ECO:0000313" key="7">
    <source>
        <dbReference type="EMBL" id="MBZ2165058.1"/>
    </source>
</evidence>
<dbReference type="PANTHER" id="PTHR12133:SF1">
    <property type="entry name" value="TRNA (ADENINE(58)-N(1))-METHYLTRANSFERASE, MITOCHONDRIAL"/>
    <property type="match status" value="1"/>
</dbReference>
<dbReference type="PIRSF" id="PIRSF017269">
    <property type="entry name" value="GCD14"/>
    <property type="match status" value="1"/>
</dbReference>
<gene>
    <name evidence="7" type="ORF">K8N75_03235</name>
</gene>
<dbReference type="GO" id="GO:0030488">
    <property type="term" value="P:tRNA methylation"/>
    <property type="evidence" value="ECO:0007669"/>
    <property type="project" value="InterPro"/>
</dbReference>
<keyword evidence="8" id="KW-1185">Reference proteome</keyword>
<sequence length="242" mass="27033">MRILMDERGKKYMVADKEFHTDFGFITEEDIIGSKAGDVLKTHLGREFKVIKPNVNDYIELMERKCSIILPKDIGIIVAKTGLGSGFRVLDAGTGAGATALHFGNIVGKEGEVYSYEIREDFAEIAERNIKGFGLENVQVKCTDVTEGIEEKNLDLIFLDLPKPWDAAEYAKEALKVGGYIATYTPFVEQVQILQRVLKKVGLSEVESFECIFRGIEVTNKGTRPKTRMAGHTGYLTFARKL</sequence>
<evidence type="ECO:0000256" key="2">
    <source>
        <dbReference type="ARBA" id="ARBA00022679"/>
    </source>
</evidence>
<keyword evidence="2" id="KW-0808">Transferase</keyword>
<dbReference type="PANTHER" id="PTHR12133">
    <property type="entry name" value="TRNA (ADENINE(58)-N(1))-METHYLTRANSFERASE"/>
    <property type="match status" value="1"/>
</dbReference>
<organism evidence="7 8">
    <name type="scientific">Methanobacterium spitsbergense</name>
    <dbReference type="NCBI Taxonomy" id="2874285"/>
    <lineage>
        <taxon>Archaea</taxon>
        <taxon>Methanobacteriati</taxon>
        <taxon>Methanobacteriota</taxon>
        <taxon>Methanomada group</taxon>
        <taxon>Methanobacteria</taxon>
        <taxon>Methanobacteriales</taxon>
        <taxon>Methanobacteriaceae</taxon>
        <taxon>Methanobacterium</taxon>
    </lineage>
</organism>
<dbReference type="GO" id="GO:0031515">
    <property type="term" value="C:tRNA (m1A) methyltransferase complex"/>
    <property type="evidence" value="ECO:0007669"/>
    <property type="project" value="InterPro"/>
</dbReference>
<dbReference type="AlphaFoldDB" id="A0A8T5UMH6"/>
<name>A0A8T5UMH6_9EURY</name>
<dbReference type="GO" id="GO:0160107">
    <property type="term" value="F:tRNA (adenine(58)-N1)-methyltransferase activity"/>
    <property type="evidence" value="ECO:0007669"/>
    <property type="project" value="InterPro"/>
</dbReference>
<evidence type="ECO:0000256" key="4">
    <source>
        <dbReference type="ARBA" id="ARBA00022694"/>
    </source>
</evidence>
<evidence type="ECO:0000313" key="8">
    <source>
        <dbReference type="Proteomes" id="UP000825933"/>
    </source>
</evidence>
<reference evidence="8" key="1">
    <citation type="journal article" date="2022" name="Microbiol. Resour. Announc.">
        <title>Draft Genome Sequence of a Methanogenic Archaeon from West Spitsbergen Permafrost.</title>
        <authorList>
            <person name="Trubitsyn V."/>
            <person name="Rivkina E."/>
            <person name="Shcherbakova V."/>
        </authorList>
    </citation>
    <scope>NUCLEOTIDE SEQUENCE [LARGE SCALE GENOMIC DNA]</scope>
    <source>
        <strain evidence="8">VT</strain>
    </source>
</reference>
<dbReference type="InterPro" id="IPR029063">
    <property type="entry name" value="SAM-dependent_MTases_sf"/>
</dbReference>
<dbReference type="SUPFAM" id="SSF53335">
    <property type="entry name" value="S-adenosyl-L-methionine-dependent methyltransferases"/>
    <property type="match status" value="1"/>
</dbReference>
<dbReference type="InterPro" id="IPR049470">
    <property type="entry name" value="TRM61_C"/>
</dbReference>
<comment type="caution">
    <text evidence="7">The sequence shown here is derived from an EMBL/GenBank/DDBJ whole genome shotgun (WGS) entry which is preliminary data.</text>
</comment>
<evidence type="ECO:0000259" key="6">
    <source>
        <dbReference type="Pfam" id="PF08704"/>
    </source>
</evidence>
<feature type="binding site" evidence="5">
    <location>
        <position position="160"/>
    </location>
    <ligand>
        <name>S-adenosyl-L-methionine</name>
        <dbReference type="ChEBI" id="CHEBI:59789"/>
    </ligand>
</feature>
<dbReference type="EMBL" id="JAIOUQ010000003">
    <property type="protein sequence ID" value="MBZ2165058.1"/>
    <property type="molecule type" value="Genomic_DNA"/>
</dbReference>
<accession>A0A8T5UMH6</accession>
<dbReference type="CDD" id="cd02440">
    <property type="entry name" value="AdoMet_MTases"/>
    <property type="match status" value="1"/>
</dbReference>
<dbReference type="InterPro" id="IPR014816">
    <property type="entry name" value="tRNA_MeTrfase_Gcd14"/>
</dbReference>
<dbReference type="Pfam" id="PF08704">
    <property type="entry name" value="GCD14"/>
    <property type="match status" value="1"/>
</dbReference>
<evidence type="ECO:0000256" key="1">
    <source>
        <dbReference type="ARBA" id="ARBA00022603"/>
    </source>
</evidence>
<keyword evidence="4" id="KW-0819">tRNA processing</keyword>
<evidence type="ECO:0000256" key="5">
    <source>
        <dbReference type="PIRSR" id="PIRSR017269-1"/>
    </source>
</evidence>
<protein>
    <submittedName>
        <fullName evidence="7">tRNA (Adenine-N1)-methyltransferase</fullName>
    </submittedName>
</protein>
<keyword evidence="3 5" id="KW-0949">S-adenosyl-L-methionine</keyword>
<dbReference type="PROSITE" id="PS51620">
    <property type="entry name" value="SAM_TRM61"/>
    <property type="match status" value="1"/>
</dbReference>
<dbReference type="Gene3D" id="3.10.330.20">
    <property type="match status" value="1"/>
</dbReference>
<feature type="domain" description="tRNA (adenine(58)-N(1))-methyltransferase catalytic subunit TRM61 C-terminal" evidence="6">
    <location>
        <begin position="62"/>
        <end position="219"/>
    </location>
</feature>
<dbReference type="RefSeq" id="WP_223790687.1">
    <property type="nucleotide sequence ID" value="NZ_JAIOUQ010000003.1"/>
</dbReference>
<proteinExistence type="predicted"/>
<feature type="binding site" evidence="5">
    <location>
        <position position="117"/>
    </location>
    <ligand>
        <name>S-adenosyl-L-methionine</name>
        <dbReference type="ChEBI" id="CHEBI:59789"/>
    </ligand>
</feature>
<feature type="binding site" evidence="5">
    <location>
        <position position="144"/>
    </location>
    <ligand>
        <name>S-adenosyl-L-methionine</name>
        <dbReference type="ChEBI" id="CHEBI:59789"/>
    </ligand>
</feature>